<evidence type="ECO:0000313" key="5">
    <source>
        <dbReference type="EMBL" id="MFC7339401.1"/>
    </source>
</evidence>
<evidence type="ECO:0000256" key="3">
    <source>
        <dbReference type="PROSITE-ProRule" id="PRU00023"/>
    </source>
</evidence>
<keyword evidence="1" id="KW-0677">Repeat</keyword>
<dbReference type="PROSITE" id="PS50297">
    <property type="entry name" value="ANK_REP_REGION"/>
    <property type="match status" value="3"/>
</dbReference>
<dbReference type="EMBL" id="JBHTBS010000016">
    <property type="protein sequence ID" value="MFC7339401.1"/>
    <property type="molecule type" value="Genomic_DNA"/>
</dbReference>
<keyword evidence="6" id="KW-1185">Reference proteome</keyword>
<dbReference type="Gene3D" id="1.25.40.20">
    <property type="entry name" value="Ankyrin repeat-containing domain"/>
    <property type="match status" value="3"/>
</dbReference>
<name>A0ABW2LD22_9BACT</name>
<organism evidence="5 6">
    <name type="scientific">Haloferula chungangensis</name>
    <dbReference type="NCBI Taxonomy" id="1048331"/>
    <lineage>
        <taxon>Bacteria</taxon>
        <taxon>Pseudomonadati</taxon>
        <taxon>Verrucomicrobiota</taxon>
        <taxon>Verrucomicrobiia</taxon>
        <taxon>Verrucomicrobiales</taxon>
        <taxon>Verrucomicrobiaceae</taxon>
        <taxon>Haloferula</taxon>
    </lineage>
</organism>
<comment type="caution">
    <text evidence="5">The sequence shown here is derived from an EMBL/GenBank/DDBJ whole genome shotgun (WGS) entry which is preliminary data.</text>
</comment>
<dbReference type="InterPro" id="IPR002110">
    <property type="entry name" value="Ankyrin_rpt"/>
</dbReference>
<feature type="repeat" description="ANK" evidence="3">
    <location>
        <begin position="198"/>
        <end position="230"/>
    </location>
</feature>
<feature type="region of interest" description="Disordered" evidence="4">
    <location>
        <begin position="287"/>
        <end position="351"/>
    </location>
</feature>
<evidence type="ECO:0000313" key="6">
    <source>
        <dbReference type="Proteomes" id="UP001596472"/>
    </source>
</evidence>
<gene>
    <name evidence="5" type="ORF">ACFQY0_19570</name>
</gene>
<dbReference type="RefSeq" id="WP_379716226.1">
    <property type="nucleotide sequence ID" value="NZ_JBHTBS010000016.1"/>
</dbReference>
<proteinExistence type="predicted"/>
<feature type="repeat" description="ANK" evidence="3">
    <location>
        <begin position="105"/>
        <end position="137"/>
    </location>
</feature>
<accession>A0ABW2LD22</accession>
<dbReference type="PROSITE" id="PS51257">
    <property type="entry name" value="PROKAR_LIPOPROTEIN"/>
    <property type="match status" value="1"/>
</dbReference>
<dbReference type="SMART" id="SM00248">
    <property type="entry name" value="ANK"/>
    <property type="match status" value="5"/>
</dbReference>
<dbReference type="PRINTS" id="PR01415">
    <property type="entry name" value="ANKYRIN"/>
</dbReference>
<evidence type="ECO:0000256" key="2">
    <source>
        <dbReference type="ARBA" id="ARBA00023043"/>
    </source>
</evidence>
<dbReference type="SUPFAM" id="SSF48403">
    <property type="entry name" value="Ankyrin repeat"/>
    <property type="match status" value="1"/>
</dbReference>
<sequence>MPIRPTLYGTSLVALFLFASCKERGEVERESLSVAGYEVTQEAFFRAAESDDVRAMKTMIDAGLALDSMDERGRTALHAAAGSGAIQSIDFMLDREMDVNVRDANGRTPLMEAVMESTPETVRYLLRQGADPSLKDDEKFKPLMLAVRDSRKSMVPELAPYVREDLDDALLAAAILGQAEVIDELTNFGASIYARIDDGRTPLMLAAQNGHPEAVEMLLEIGANRFAMDQKGRTAKDLAEESGHEMVSMRLAEGPQEGDFELSEPVELGMEMAAEVEKHLVDEASELASNETPDQEADQEADPRETAADGESSGEMAAHQNGSTSGVGSADADQGTPWNQPLPGQGEGAVGRLPQAKKAPEFLDGVVLEGDAVSNSERPAAVAENALPEPSPSPIIMRSYRQRELPLIVESADKGVASVRMVGGETQKVSEGTTIPGTTLQVIKVHRKMQSGKENFGNPVEVSVVEIKDSRTGMSRDLVAELPALAHDPVALVEDSSSGRYYVARAGQRFKTADGTDYLVADVRPNQVVIENVQTRATTTIPLRGPRG</sequence>
<protein>
    <submittedName>
        <fullName evidence="5">Ankyrin repeat domain-containing protein</fullName>
    </submittedName>
</protein>
<dbReference type="InterPro" id="IPR036770">
    <property type="entry name" value="Ankyrin_rpt-contain_sf"/>
</dbReference>
<dbReference type="Pfam" id="PF12796">
    <property type="entry name" value="Ank_2"/>
    <property type="match status" value="2"/>
</dbReference>
<evidence type="ECO:0000256" key="1">
    <source>
        <dbReference type="ARBA" id="ARBA00022737"/>
    </source>
</evidence>
<keyword evidence="2 3" id="KW-0040">ANK repeat</keyword>
<dbReference type="PROSITE" id="PS50088">
    <property type="entry name" value="ANK_REPEAT"/>
    <property type="match status" value="3"/>
</dbReference>
<reference evidence="6" key="1">
    <citation type="journal article" date="2019" name="Int. J. Syst. Evol. Microbiol.">
        <title>The Global Catalogue of Microorganisms (GCM) 10K type strain sequencing project: providing services to taxonomists for standard genome sequencing and annotation.</title>
        <authorList>
            <consortium name="The Broad Institute Genomics Platform"/>
            <consortium name="The Broad Institute Genome Sequencing Center for Infectious Disease"/>
            <person name="Wu L."/>
            <person name="Ma J."/>
        </authorList>
    </citation>
    <scope>NUCLEOTIDE SEQUENCE [LARGE SCALE GENOMIC DNA]</scope>
    <source>
        <strain evidence="6">CGMCC 4.1467</strain>
    </source>
</reference>
<dbReference type="PANTHER" id="PTHR24171">
    <property type="entry name" value="ANKYRIN REPEAT DOMAIN-CONTAINING PROTEIN 39-RELATED"/>
    <property type="match status" value="1"/>
</dbReference>
<evidence type="ECO:0000256" key="4">
    <source>
        <dbReference type="SAM" id="MobiDB-lite"/>
    </source>
</evidence>
<dbReference type="Proteomes" id="UP001596472">
    <property type="component" value="Unassembled WGS sequence"/>
</dbReference>
<feature type="repeat" description="ANK" evidence="3">
    <location>
        <begin position="72"/>
        <end position="104"/>
    </location>
</feature>